<dbReference type="Pfam" id="PF16132">
    <property type="entry name" value="DUF4843"/>
    <property type="match status" value="1"/>
</dbReference>
<proteinExistence type="predicted"/>
<dbReference type="EMBL" id="CP043839">
    <property type="protein sequence ID" value="WOF12950.1"/>
    <property type="molecule type" value="Genomic_DNA"/>
</dbReference>
<name>A0ABZ0FWR2_9BACT</name>
<keyword evidence="3" id="KW-1185">Reference proteome</keyword>
<dbReference type="Proteomes" id="UP001302374">
    <property type="component" value="Chromosome"/>
</dbReference>
<reference evidence="2 3" key="1">
    <citation type="submission" date="2019-09" db="EMBL/GenBank/DDBJ databases">
        <title>Butyricimonas paravirosa DSM 105722 (=214-4 = JCM 18677 = CCUG 65563).</title>
        <authorList>
            <person name="Le Roy T."/>
            <person name="Cani P.D."/>
        </authorList>
    </citation>
    <scope>NUCLEOTIDE SEQUENCE [LARGE SCALE GENOMIC DNA]</scope>
    <source>
        <strain evidence="2 3">DSM 105722</strain>
    </source>
</reference>
<evidence type="ECO:0000313" key="3">
    <source>
        <dbReference type="Proteomes" id="UP001302374"/>
    </source>
</evidence>
<protein>
    <submittedName>
        <fullName evidence="2">DUF4843 domain-containing protein</fullName>
    </submittedName>
</protein>
<dbReference type="PROSITE" id="PS51257">
    <property type="entry name" value="PROKAR_LIPOPROTEIN"/>
    <property type="match status" value="1"/>
</dbReference>
<sequence>MIMKQLINILTGSLFLFGMSSCEKDLPVYETPDCWLNFVYYSSYDGSVLGTEEVTDEMRYASYSFVYVGEEVEVDTVWFEVSTMGFVSDEDRPLELEQIQTGGNDAKADVHYVAFTNEELKAKYMIPARKTGTKIPVVVKRDPSLSNGDVTLQFTFKDNGYFKPGYDGLTTRTLSISSKLTKPSVWEESYCDYTFGLYGPEKHRLMIEWTGEKWDDEYIKELMDGDSAYVNYLADWFAQKLEEENAKREEAGEEPYKEEDGTPVSFEPKSWS</sequence>
<dbReference type="InterPro" id="IPR032299">
    <property type="entry name" value="DUF4843"/>
</dbReference>
<feature type="compositionally biased region" description="Basic and acidic residues" evidence="1">
    <location>
        <begin position="245"/>
        <end position="260"/>
    </location>
</feature>
<accession>A0ABZ0FWR2</accession>
<feature type="region of interest" description="Disordered" evidence="1">
    <location>
        <begin position="245"/>
        <end position="272"/>
    </location>
</feature>
<organism evidence="2 3">
    <name type="scientific">Butyricimonas paravirosa</name>
    <dbReference type="NCBI Taxonomy" id="1472417"/>
    <lineage>
        <taxon>Bacteria</taxon>
        <taxon>Pseudomonadati</taxon>
        <taxon>Bacteroidota</taxon>
        <taxon>Bacteroidia</taxon>
        <taxon>Bacteroidales</taxon>
        <taxon>Odoribacteraceae</taxon>
        <taxon>Butyricimonas</taxon>
    </lineage>
</organism>
<evidence type="ECO:0000313" key="2">
    <source>
        <dbReference type="EMBL" id="WOF12950.1"/>
    </source>
</evidence>
<gene>
    <name evidence="2" type="ORF">F1644_12075</name>
</gene>
<evidence type="ECO:0000256" key="1">
    <source>
        <dbReference type="SAM" id="MobiDB-lite"/>
    </source>
</evidence>